<evidence type="ECO:0000256" key="1">
    <source>
        <dbReference type="ARBA" id="ARBA00022676"/>
    </source>
</evidence>
<keyword evidence="2" id="KW-0808">Transferase</keyword>
<dbReference type="InterPro" id="IPR028098">
    <property type="entry name" value="Glyco_trans_4-like_N"/>
</dbReference>
<sequence length="346" mass="36124">MRTEMLWDGPEGPDRIDALARALEALGHSVAVDGPTGDPGRETAELLTRRFRAHDTDLVHANAWTAAAAALGSAAEQGIPVVVSGLPDGLPRQLARFVAQRCARLIVPGEQNVAAGRALGAPRESIRVIPPGVDADGFAVDGPALQRADHPRLLSVGDIGAGSGTDDLIAALARVPRAELLVAGGPATDDPAVDPDADPDLARLRHLAAHAGVERRVRLLGRVPRAHLPALLRSADVVVHVPHRAGAGLEVLEAMACGRPVVASSVGLLPEHVVEFSTGLLVAPASPVDLARTVRMLLSEGPLMAAFGIAGRDRVQARFGWPVIAGAVERVHREVVPERQPERAPG</sequence>
<accession>A0ABN2N9X4</accession>
<gene>
    <name evidence="5" type="ORF">GCM10009836_42430</name>
</gene>
<dbReference type="Gene3D" id="3.40.50.2000">
    <property type="entry name" value="Glycogen Phosphorylase B"/>
    <property type="match status" value="2"/>
</dbReference>
<comment type="caution">
    <text evidence="5">The sequence shown here is derived from an EMBL/GenBank/DDBJ whole genome shotgun (WGS) entry which is preliminary data.</text>
</comment>
<proteinExistence type="predicted"/>
<dbReference type="PANTHER" id="PTHR12526:SF635">
    <property type="entry name" value="GLYCOSYL TRANSFERASE GROUP 1"/>
    <property type="match status" value="1"/>
</dbReference>
<name>A0ABN2N9X4_9PSEU</name>
<feature type="domain" description="Glycosyl transferase family 1" evidence="3">
    <location>
        <begin position="149"/>
        <end position="313"/>
    </location>
</feature>
<protein>
    <submittedName>
        <fullName evidence="5">Glycosyltransferase family 1 protein</fullName>
    </submittedName>
</protein>
<dbReference type="RefSeq" id="WP_344419709.1">
    <property type="nucleotide sequence ID" value="NZ_BAAAQK010000015.1"/>
</dbReference>
<evidence type="ECO:0000259" key="4">
    <source>
        <dbReference type="Pfam" id="PF13439"/>
    </source>
</evidence>
<reference evidence="5 6" key="1">
    <citation type="journal article" date="2019" name="Int. J. Syst. Evol. Microbiol.">
        <title>The Global Catalogue of Microorganisms (GCM) 10K type strain sequencing project: providing services to taxonomists for standard genome sequencing and annotation.</title>
        <authorList>
            <consortium name="The Broad Institute Genomics Platform"/>
            <consortium name="The Broad Institute Genome Sequencing Center for Infectious Disease"/>
            <person name="Wu L."/>
            <person name="Ma J."/>
        </authorList>
    </citation>
    <scope>NUCLEOTIDE SEQUENCE [LARGE SCALE GENOMIC DNA]</scope>
    <source>
        <strain evidence="5 6">JCM 16009</strain>
    </source>
</reference>
<keyword evidence="1" id="KW-0328">Glycosyltransferase</keyword>
<evidence type="ECO:0000313" key="6">
    <source>
        <dbReference type="Proteomes" id="UP001500449"/>
    </source>
</evidence>
<evidence type="ECO:0000256" key="2">
    <source>
        <dbReference type="ARBA" id="ARBA00022679"/>
    </source>
</evidence>
<feature type="domain" description="Glycosyltransferase subfamily 4-like N-terminal" evidence="4">
    <location>
        <begin position="46"/>
        <end position="136"/>
    </location>
</feature>
<dbReference type="EMBL" id="BAAAQK010000015">
    <property type="protein sequence ID" value="GAA1857776.1"/>
    <property type="molecule type" value="Genomic_DNA"/>
</dbReference>
<dbReference type="CDD" id="cd03801">
    <property type="entry name" value="GT4_PimA-like"/>
    <property type="match status" value="1"/>
</dbReference>
<evidence type="ECO:0000313" key="5">
    <source>
        <dbReference type="EMBL" id="GAA1857776.1"/>
    </source>
</evidence>
<dbReference type="InterPro" id="IPR001296">
    <property type="entry name" value="Glyco_trans_1"/>
</dbReference>
<dbReference type="Pfam" id="PF13439">
    <property type="entry name" value="Glyco_transf_4"/>
    <property type="match status" value="1"/>
</dbReference>
<dbReference type="SUPFAM" id="SSF53756">
    <property type="entry name" value="UDP-Glycosyltransferase/glycogen phosphorylase"/>
    <property type="match status" value="1"/>
</dbReference>
<dbReference type="Proteomes" id="UP001500449">
    <property type="component" value="Unassembled WGS sequence"/>
</dbReference>
<dbReference type="Pfam" id="PF00534">
    <property type="entry name" value="Glycos_transf_1"/>
    <property type="match status" value="1"/>
</dbReference>
<keyword evidence="6" id="KW-1185">Reference proteome</keyword>
<organism evidence="5 6">
    <name type="scientific">Pseudonocardia ailaonensis</name>
    <dbReference type="NCBI Taxonomy" id="367279"/>
    <lineage>
        <taxon>Bacteria</taxon>
        <taxon>Bacillati</taxon>
        <taxon>Actinomycetota</taxon>
        <taxon>Actinomycetes</taxon>
        <taxon>Pseudonocardiales</taxon>
        <taxon>Pseudonocardiaceae</taxon>
        <taxon>Pseudonocardia</taxon>
    </lineage>
</organism>
<evidence type="ECO:0000259" key="3">
    <source>
        <dbReference type="Pfam" id="PF00534"/>
    </source>
</evidence>
<dbReference type="PANTHER" id="PTHR12526">
    <property type="entry name" value="GLYCOSYLTRANSFERASE"/>
    <property type="match status" value="1"/>
</dbReference>